<name>A0A1T3NN11_9ACTN</name>
<evidence type="ECO:0000256" key="2">
    <source>
        <dbReference type="SAM" id="Phobius"/>
    </source>
</evidence>
<dbReference type="EMBL" id="MWQN01000003">
    <property type="protein sequence ID" value="OPC78204.1"/>
    <property type="molecule type" value="Genomic_DNA"/>
</dbReference>
<feature type="transmembrane region" description="Helical" evidence="2">
    <location>
        <begin position="81"/>
        <end position="101"/>
    </location>
</feature>
<evidence type="ECO:0000256" key="1">
    <source>
        <dbReference type="SAM" id="MobiDB-lite"/>
    </source>
</evidence>
<sequence>MTHPSRTPGRPSPAEAATPAEADRAHPGDDAFERALAHDVHPTPGRRRLLEEHLMREITGDPAQAARAPRPARVRRRPFRLVAPLGATGAVLAIVAGIVLLDTPDPGSAGHTSATPGRVDSAARPTIPRPGQFLYTELELSSWTDSDDVPQRVPPHSRKQWVSQDGRRMVIDEPGAGLNGVSLVNDPPMRWNYLELAALAPDPDVLTATIRQRNEETPGEIEQAVFEEIAGILTRGVVPPGMSNALFEAASRLTGVDRAEDAVDARGRHGIGLARTDQRGGMRTELVFDPNGRVLLGSRLVLTRPRENHPIGAVMATTTVLERDIIDTMPGEPTAGTHGSHGLSIAPTPRS</sequence>
<gene>
    <name evidence="3" type="ORF">B4N89_39140</name>
</gene>
<evidence type="ECO:0000313" key="3">
    <source>
        <dbReference type="EMBL" id="OPC78204.1"/>
    </source>
</evidence>
<protein>
    <recommendedName>
        <fullName evidence="5">CU044_5270 family protein</fullName>
    </recommendedName>
</protein>
<feature type="region of interest" description="Disordered" evidence="1">
    <location>
        <begin position="107"/>
        <end position="126"/>
    </location>
</feature>
<accession>A0A1T3NN11</accession>
<dbReference type="NCBIfam" id="NF038083">
    <property type="entry name" value="CU044_5270_fam"/>
    <property type="match status" value="1"/>
</dbReference>
<dbReference type="InterPro" id="IPR047789">
    <property type="entry name" value="CU044_5270-like"/>
</dbReference>
<evidence type="ECO:0000313" key="4">
    <source>
        <dbReference type="Proteomes" id="UP000190037"/>
    </source>
</evidence>
<feature type="region of interest" description="Disordered" evidence="1">
    <location>
        <begin position="329"/>
        <end position="351"/>
    </location>
</feature>
<reference evidence="3 4" key="1">
    <citation type="submission" date="2017-03" db="EMBL/GenBank/DDBJ databases">
        <title>Draft genome sequence of Streptomyces scabrisporus NF3, endophyte isolated from Amphipterygium adstringens.</title>
        <authorList>
            <person name="Vazquez M."/>
            <person name="Ceapa C.D."/>
            <person name="Rodriguez Luna D."/>
            <person name="Sanchez Esquivel S."/>
        </authorList>
    </citation>
    <scope>NUCLEOTIDE SEQUENCE [LARGE SCALE GENOMIC DNA]</scope>
    <source>
        <strain evidence="3 4">NF3</strain>
    </source>
</reference>
<dbReference type="Proteomes" id="UP000190037">
    <property type="component" value="Unassembled WGS sequence"/>
</dbReference>
<keyword evidence="2" id="KW-0812">Transmembrane</keyword>
<comment type="caution">
    <text evidence="3">The sequence shown here is derived from an EMBL/GenBank/DDBJ whole genome shotgun (WGS) entry which is preliminary data.</text>
</comment>
<proteinExistence type="predicted"/>
<dbReference type="OrthoDB" id="3387554at2"/>
<keyword evidence="2" id="KW-0472">Membrane</keyword>
<organism evidence="3 4">
    <name type="scientific">Embleya scabrispora</name>
    <dbReference type="NCBI Taxonomy" id="159449"/>
    <lineage>
        <taxon>Bacteria</taxon>
        <taxon>Bacillati</taxon>
        <taxon>Actinomycetota</taxon>
        <taxon>Actinomycetes</taxon>
        <taxon>Kitasatosporales</taxon>
        <taxon>Streptomycetaceae</taxon>
        <taxon>Embleya</taxon>
    </lineage>
</organism>
<dbReference type="AlphaFoldDB" id="A0A1T3NN11"/>
<feature type="region of interest" description="Disordered" evidence="1">
    <location>
        <begin position="1"/>
        <end position="29"/>
    </location>
</feature>
<evidence type="ECO:0008006" key="5">
    <source>
        <dbReference type="Google" id="ProtNLM"/>
    </source>
</evidence>
<keyword evidence="4" id="KW-1185">Reference proteome</keyword>
<keyword evidence="2" id="KW-1133">Transmembrane helix</keyword>
<dbReference type="STRING" id="159449.B4N89_39140"/>
<dbReference type="RefSeq" id="WP_078981300.1">
    <property type="nucleotide sequence ID" value="NZ_MWQN01000003.1"/>
</dbReference>